<comment type="subcellular location">
    <subcellularLocation>
        <location evidence="1">Membrane</location>
        <topology evidence="1">Multi-pass membrane protein</topology>
    </subcellularLocation>
</comment>
<keyword evidence="4" id="KW-1133">Transmembrane helix</keyword>
<sequence>MMGVVEAIPLVACICFPPGTVNTQITRVVGLLTYFLVVDFPDKSHMSWRFLSEDEAAFIIRRLNIDRDDAVPGDSSLREFLRHGVDMRLWCYGLIFSCPMAVMYAITFSLPLILGNGMGAGSETSIGTDRSFLLMNGAGSIIGLALMGLLKGNGWRYYGVFLATSTTNASVTACMTWQSNNIRGQWKRALSSAIMVGTGASEAWPAVWSFGVRMRRPIPPAPMPPSLTGLVTACFICANREADRNAKVLGESPNIRYTL</sequence>
<dbReference type="OrthoDB" id="3639251at2759"/>
<organism evidence="6 7">
    <name type="scientific">Aspergillus terreus</name>
    <dbReference type="NCBI Taxonomy" id="33178"/>
    <lineage>
        <taxon>Eukaryota</taxon>
        <taxon>Fungi</taxon>
        <taxon>Dikarya</taxon>
        <taxon>Ascomycota</taxon>
        <taxon>Pezizomycotina</taxon>
        <taxon>Eurotiomycetes</taxon>
        <taxon>Eurotiomycetidae</taxon>
        <taxon>Eurotiales</taxon>
        <taxon>Aspergillaceae</taxon>
        <taxon>Aspergillus</taxon>
        <taxon>Aspergillus subgen. Circumdati</taxon>
    </lineage>
</organism>
<protein>
    <submittedName>
        <fullName evidence="6">Phthalate transporter</fullName>
    </submittedName>
</protein>
<reference evidence="6 7" key="1">
    <citation type="submission" date="2020-01" db="EMBL/GenBank/DDBJ databases">
        <title>Aspergillus terreus IFO 6365 whole genome shotgun sequence.</title>
        <authorList>
            <person name="Kanamasa S."/>
            <person name="Takahashi H."/>
        </authorList>
    </citation>
    <scope>NUCLEOTIDE SEQUENCE [LARGE SCALE GENOMIC DNA]</scope>
    <source>
        <strain evidence="6 7">IFO 6365</strain>
    </source>
</reference>
<evidence type="ECO:0000313" key="6">
    <source>
        <dbReference type="EMBL" id="GFF14932.1"/>
    </source>
</evidence>
<keyword evidence="3" id="KW-0812">Transmembrane</keyword>
<dbReference type="PANTHER" id="PTHR43791">
    <property type="entry name" value="PERMEASE-RELATED"/>
    <property type="match status" value="1"/>
</dbReference>
<evidence type="ECO:0000256" key="4">
    <source>
        <dbReference type="ARBA" id="ARBA00022989"/>
    </source>
</evidence>
<accession>A0A5M3YRZ5</accession>
<evidence type="ECO:0000256" key="3">
    <source>
        <dbReference type="ARBA" id="ARBA00022692"/>
    </source>
</evidence>
<dbReference type="GO" id="GO:0022857">
    <property type="term" value="F:transmembrane transporter activity"/>
    <property type="evidence" value="ECO:0007669"/>
    <property type="project" value="TreeGrafter"/>
</dbReference>
<keyword evidence="2" id="KW-0813">Transport</keyword>
<dbReference type="InterPro" id="IPR036259">
    <property type="entry name" value="MFS_trans_sf"/>
</dbReference>
<dbReference type="AlphaFoldDB" id="A0A5M3YRZ5"/>
<dbReference type="PANTHER" id="PTHR43791:SF47">
    <property type="entry name" value="MAJOR FACILITATOR SUPERFAMILY (MFS) PROFILE DOMAIN-CONTAINING PROTEIN-RELATED"/>
    <property type="match status" value="1"/>
</dbReference>
<comment type="caution">
    <text evidence="6">The sequence shown here is derived from an EMBL/GenBank/DDBJ whole genome shotgun (WGS) entry which is preliminary data.</text>
</comment>
<proteinExistence type="predicted"/>
<evidence type="ECO:0000256" key="5">
    <source>
        <dbReference type="ARBA" id="ARBA00023136"/>
    </source>
</evidence>
<keyword evidence="5" id="KW-0472">Membrane</keyword>
<dbReference type="GO" id="GO:0016020">
    <property type="term" value="C:membrane"/>
    <property type="evidence" value="ECO:0007669"/>
    <property type="project" value="UniProtKB-SubCell"/>
</dbReference>
<gene>
    <name evidence="6" type="ORF">ATEIFO6365_0004005000</name>
</gene>
<name>A0A5M3YRZ5_ASPTE</name>
<evidence type="ECO:0000313" key="7">
    <source>
        <dbReference type="Proteomes" id="UP000452235"/>
    </source>
</evidence>
<dbReference type="VEuPathDB" id="FungiDB:ATEG_02189"/>
<dbReference type="EMBL" id="BLJY01000004">
    <property type="protein sequence ID" value="GFF14932.1"/>
    <property type="molecule type" value="Genomic_DNA"/>
</dbReference>
<keyword evidence="7" id="KW-1185">Reference proteome</keyword>
<evidence type="ECO:0000256" key="1">
    <source>
        <dbReference type="ARBA" id="ARBA00004141"/>
    </source>
</evidence>
<evidence type="ECO:0000256" key="2">
    <source>
        <dbReference type="ARBA" id="ARBA00022448"/>
    </source>
</evidence>
<dbReference type="SUPFAM" id="SSF103473">
    <property type="entry name" value="MFS general substrate transporter"/>
    <property type="match status" value="1"/>
</dbReference>
<dbReference type="Proteomes" id="UP000452235">
    <property type="component" value="Unassembled WGS sequence"/>
</dbReference>